<dbReference type="InterPro" id="IPR015002">
    <property type="entry name" value="T6SS_Tdi1_C"/>
</dbReference>
<evidence type="ECO:0000259" key="2">
    <source>
        <dbReference type="Pfam" id="PF08906"/>
    </source>
</evidence>
<evidence type="ECO:0000313" key="3">
    <source>
        <dbReference type="EMBL" id="AIC30990.1"/>
    </source>
</evidence>
<dbReference type="HOGENOM" id="CLU_082934_2_1_5"/>
<dbReference type="EMBL" id="CP006990">
    <property type="protein sequence ID" value="AIC30990.1"/>
    <property type="molecule type" value="Genomic_DNA"/>
</dbReference>
<gene>
    <name evidence="3" type="ORF">IE4771_PD00435</name>
</gene>
<evidence type="ECO:0000313" key="4">
    <source>
        <dbReference type="Proteomes" id="UP000027180"/>
    </source>
</evidence>
<dbReference type="RefSeq" id="WP_020919517.1">
    <property type="nucleotide sequence ID" value="NZ_CP006990.1"/>
</dbReference>
<dbReference type="AlphaFoldDB" id="A0A060IG79"/>
<proteinExistence type="predicted"/>
<protein>
    <submittedName>
        <fullName evidence="3">GAD-like domain-containing protein</fullName>
    </submittedName>
</protein>
<dbReference type="Proteomes" id="UP000027180">
    <property type="component" value="Plasmid pRetIE4771d"/>
</dbReference>
<accession>A0A060IG79</accession>
<feature type="domain" description="GAD-related" evidence="1">
    <location>
        <begin position="5"/>
        <end position="104"/>
    </location>
</feature>
<dbReference type="OrthoDB" id="7985367at2"/>
<sequence>MQKDFAEIISKAGQPSNVRPVPHDVIEAYRGRVPDGLLEFWTEVGWCSFQDGYFWVSDPQAFDGLLRDVFQNDPEYAQADFVIFKYDAFGKLYGWRNDTKIITLDIAAYNPVFSSQQGEERPVTGERWTDDRYVANSISLAKEERTYFAEQDLNDFERALSALGPLKSGEIYGYSPAFALGGQGTPETLVKTPIIEHLLMLNQFVRIGVERYILDANDPNNPYGRLERVREIGSPR</sequence>
<evidence type="ECO:0000259" key="1">
    <source>
        <dbReference type="Pfam" id="PF08887"/>
    </source>
</evidence>
<geneLocation type="plasmid" evidence="3 4">
    <name>pRetIE4771d</name>
</geneLocation>
<keyword evidence="3" id="KW-0614">Plasmid</keyword>
<reference evidence="3 4" key="1">
    <citation type="submission" date="2013-12" db="EMBL/GenBank/DDBJ databases">
        <title>Complete genome sequence of Rhizobium etli bv. mimosae IE4771.</title>
        <authorList>
            <person name="Bustos P."/>
            <person name="Santamaria R.I."/>
            <person name="Lozano L."/>
            <person name="Ormeno-Orrillo E."/>
            <person name="Rogel M.A."/>
            <person name="Romero D."/>
            <person name="Cevallos M.A."/>
            <person name="Martinez-Romero E."/>
            <person name="Gonzalez V."/>
        </authorList>
    </citation>
    <scope>NUCLEOTIDE SEQUENCE [LARGE SCALE GENOMIC DNA]</scope>
    <source>
        <strain evidence="3 4">IE4771</strain>
        <plasmid evidence="4">Plasmid pRetIE4771d</plasmid>
    </source>
</reference>
<dbReference type="InterPro" id="IPR014983">
    <property type="entry name" value="GAD-rel"/>
</dbReference>
<dbReference type="KEGG" id="rei:IE4771_PD00435"/>
<feature type="domain" description="T6SS immunity protein Tdi1 C-terminal" evidence="2">
    <location>
        <begin position="145"/>
        <end position="204"/>
    </location>
</feature>
<dbReference type="Pfam" id="PF08887">
    <property type="entry name" value="GAD-like"/>
    <property type="match status" value="1"/>
</dbReference>
<name>A0A060IG79_RHIET</name>
<dbReference type="Pfam" id="PF08906">
    <property type="entry name" value="T6SS_Tdi1_C"/>
    <property type="match status" value="1"/>
</dbReference>
<organism evidence="3 4">
    <name type="scientific">Rhizobium etli bv. mimosae str. IE4771</name>
    <dbReference type="NCBI Taxonomy" id="1432050"/>
    <lineage>
        <taxon>Bacteria</taxon>
        <taxon>Pseudomonadati</taxon>
        <taxon>Pseudomonadota</taxon>
        <taxon>Alphaproteobacteria</taxon>
        <taxon>Hyphomicrobiales</taxon>
        <taxon>Rhizobiaceae</taxon>
        <taxon>Rhizobium/Agrobacterium group</taxon>
        <taxon>Rhizobium</taxon>
    </lineage>
</organism>